<proteinExistence type="predicted"/>
<dbReference type="InterPro" id="IPR023187">
    <property type="entry name" value="Tscrpt_reg_MarR-type_CS"/>
</dbReference>
<dbReference type="GO" id="GO:0003700">
    <property type="term" value="F:DNA-binding transcription factor activity"/>
    <property type="evidence" value="ECO:0007669"/>
    <property type="project" value="InterPro"/>
</dbReference>
<dbReference type="PANTHER" id="PTHR42756:SF1">
    <property type="entry name" value="TRANSCRIPTIONAL REPRESSOR OF EMRAB OPERON"/>
    <property type="match status" value="1"/>
</dbReference>
<evidence type="ECO:0000256" key="3">
    <source>
        <dbReference type="ARBA" id="ARBA00023163"/>
    </source>
</evidence>
<keyword evidence="2" id="KW-0238">DNA-binding</keyword>
<dbReference type="InterPro" id="IPR036388">
    <property type="entry name" value="WH-like_DNA-bd_sf"/>
</dbReference>
<comment type="caution">
    <text evidence="5">The sequence shown here is derived from an EMBL/GenBank/DDBJ whole genome shotgun (WGS) entry which is preliminary data.</text>
</comment>
<dbReference type="InterPro" id="IPR000835">
    <property type="entry name" value="HTH_MarR-typ"/>
</dbReference>
<dbReference type="EMBL" id="QWVS01000033">
    <property type="protein sequence ID" value="RID83494.1"/>
    <property type="molecule type" value="Genomic_DNA"/>
</dbReference>
<evidence type="ECO:0000256" key="2">
    <source>
        <dbReference type="ARBA" id="ARBA00023125"/>
    </source>
</evidence>
<keyword evidence="6" id="KW-1185">Reference proteome</keyword>
<keyword evidence="3" id="KW-0804">Transcription</keyword>
<evidence type="ECO:0000256" key="1">
    <source>
        <dbReference type="ARBA" id="ARBA00023015"/>
    </source>
</evidence>
<protein>
    <submittedName>
        <fullName evidence="5">MarR family transcriptional regulator</fullName>
    </submittedName>
</protein>
<dbReference type="SUPFAM" id="SSF46785">
    <property type="entry name" value="Winged helix' DNA-binding domain"/>
    <property type="match status" value="1"/>
</dbReference>
<evidence type="ECO:0000259" key="4">
    <source>
        <dbReference type="PROSITE" id="PS50995"/>
    </source>
</evidence>
<dbReference type="Gene3D" id="1.10.10.10">
    <property type="entry name" value="Winged helix-like DNA-binding domain superfamily/Winged helix DNA-binding domain"/>
    <property type="match status" value="1"/>
</dbReference>
<dbReference type="PRINTS" id="PR00598">
    <property type="entry name" value="HTHMARR"/>
</dbReference>
<dbReference type="Pfam" id="PF13463">
    <property type="entry name" value="HTH_27"/>
    <property type="match status" value="1"/>
</dbReference>
<dbReference type="PANTHER" id="PTHR42756">
    <property type="entry name" value="TRANSCRIPTIONAL REGULATOR, MARR"/>
    <property type="match status" value="1"/>
</dbReference>
<organism evidence="5 6">
    <name type="scientific">Peribacillus asahii</name>
    <dbReference type="NCBI Taxonomy" id="228899"/>
    <lineage>
        <taxon>Bacteria</taxon>
        <taxon>Bacillati</taxon>
        <taxon>Bacillota</taxon>
        <taxon>Bacilli</taxon>
        <taxon>Bacillales</taxon>
        <taxon>Bacillaceae</taxon>
        <taxon>Peribacillus</taxon>
    </lineage>
</organism>
<dbReference type="PROSITE" id="PS01117">
    <property type="entry name" value="HTH_MARR_1"/>
    <property type="match status" value="1"/>
</dbReference>
<dbReference type="AlphaFoldDB" id="A0A398B2D7"/>
<sequence>MLMNAEIAKEYIALIPNLFSSFSELNKDSVELTHMQNHVIEFMYMQQRALNLKEISTGLNIAKQQLTNIISDLEAGGYVVKMPDTKDKRAVLVSLTPAGKEIEEKKWTELYQRFSKNLAKLSDEEKLDLNFALHKVNILLKKMED</sequence>
<dbReference type="SMART" id="SM00347">
    <property type="entry name" value="HTH_MARR"/>
    <property type="match status" value="1"/>
</dbReference>
<reference evidence="5 6" key="1">
    <citation type="submission" date="2018-08" db="EMBL/GenBank/DDBJ databases">
        <title>Bacillus jemisoniae sp. nov., Bacillus chryseoplanitiae sp. nov., Bacillus resnikiae sp. nov., and Bacillus frankliniae sp. nov., isolated from Viking spacecraft and associated surfaces.</title>
        <authorList>
            <person name="Seuylemezian A."/>
            <person name="Vaishampayan P."/>
        </authorList>
    </citation>
    <scope>NUCLEOTIDE SEQUENCE [LARGE SCALE GENOMIC DNA]</scope>
    <source>
        <strain evidence="5 6">MA001</strain>
    </source>
</reference>
<accession>A0A398B2D7</accession>
<dbReference type="PROSITE" id="PS50995">
    <property type="entry name" value="HTH_MARR_2"/>
    <property type="match status" value="1"/>
</dbReference>
<gene>
    <name evidence="5" type="ORF">D1953_15630</name>
</gene>
<feature type="domain" description="HTH marR-type" evidence="4">
    <location>
        <begin position="1"/>
        <end position="145"/>
    </location>
</feature>
<dbReference type="InterPro" id="IPR036390">
    <property type="entry name" value="WH_DNA-bd_sf"/>
</dbReference>
<name>A0A398B2D7_9BACI</name>
<evidence type="ECO:0000313" key="6">
    <source>
        <dbReference type="Proteomes" id="UP000266016"/>
    </source>
</evidence>
<keyword evidence="1" id="KW-0805">Transcription regulation</keyword>
<evidence type="ECO:0000313" key="5">
    <source>
        <dbReference type="EMBL" id="RID83494.1"/>
    </source>
</evidence>
<dbReference type="Proteomes" id="UP000266016">
    <property type="component" value="Unassembled WGS sequence"/>
</dbReference>
<dbReference type="GO" id="GO:0003677">
    <property type="term" value="F:DNA binding"/>
    <property type="evidence" value="ECO:0007669"/>
    <property type="project" value="UniProtKB-KW"/>
</dbReference>